<feature type="modified residue" description="4-aspartylphosphate" evidence="5">
    <location>
        <position position="53"/>
    </location>
</feature>
<dbReference type="PROSITE" id="PS50110">
    <property type="entry name" value="RESPONSE_REGULATORY"/>
    <property type="match status" value="1"/>
</dbReference>
<evidence type="ECO:0000256" key="5">
    <source>
        <dbReference type="PROSITE-ProRule" id="PRU00169"/>
    </source>
</evidence>
<dbReference type="Pfam" id="PF02954">
    <property type="entry name" value="HTH_8"/>
    <property type="match status" value="1"/>
</dbReference>
<organism evidence="8 9">
    <name type="scientific">Microvenator marinus</name>
    <dbReference type="NCBI Taxonomy" id="2600177"/>
    <lineage>
        <taxon>Bacteria</taxon>
        <taxon>Deltaproteobacteria</taxon>
        <taxon>Bradymonadales</taxon>
        <taxon>Microvenatoraceae</taxon>
        <taxon>Microvenator</taxon>
    </lineage>
</organism>
<dbReference type="SUPFAM" id="SSF52540">
    <property type="entry name" value="P-loop containing nucleoside triphosphate hydrolases"/>
    <property type="match status" value="1"/>
</dbReference>
<dbReference type="GO" id="GO:0043565">
    <property type="term" value="F:sequence-specific DNA binding"/>
    <property type="evidence" value="ECO:0007669"/>
    <property type="project" value="InterPro"/>
</dbReference>
<keyword evidence="2" id="KW-0067">ATP-binding</keyword>
<dbReference type="RefSeq" id="WP_146960246.1">
    <property type="nucleotide sequence ID" value="NZ_CP042467.1"/>
</dbReference>
<feature type="domain" description="Response regulatory" evidence="7">
    <location>
        <begin position="4"/>
        <end position="118"/>
    </location>
</feature>
<keyword evidence="1" id="KW-0547">Nucleotide-binding</keyword>
<dbReference type="Gene3D" id="3.40.50.2300">
    <property type="match status" value="1"/>
</dbReference>
<dbReference type="GO" id="GO:0000160">
    <property type="term" value="P:phosphorelay signal transduction system"/>
    <property type="evidence" value="ECO:0007669"/>
    <property type="project" value="InterPro"/>
</dbReference>
<keyword evidence="4" id="KW-0804">Transcription</keyword>
<dbReference type="Proteomes" id="UP000321595">
    <property type="component" value="Chromosome"/>
</dbReference>
<keyword evidence="3" id="KW-0805">Transcription regulation</keyword>
<proteinExistence type="predicted"/>
<evidence type="ECO:0000313" key="9">
    <source>
        <dbReference type="Proteomes" id="UP000321595"/>
    </source>
</evidence>
<evidence type="ECO:0000256" key="3">
    <source>
        <dbReference type="ARBA" id="ARBA00023015"/>
    </source>
</evidence>
<dbReference type="SMART" id="SM00448">
    <property type="entry name" value="REC"/>
    <property type="match status" value="1"/>
</dbReference>
<protein>
    <submittedName>
        <fullName evidence="8">Sigma-54-dependent Fis family transcriptional regulator</fullName>
    </submittedName>
</protein>
<dbReference type="PROSITE" id="PS00675">
    <property type="entry name" value="SIGMA54_INTERACT_1"/>
    <property type="match status" value="1"/>
</dbReference>
<dbReference type="FunFam" id="3.40.50.300:FF:000006">
    <property type="entry name" value="DNA-binding transcriptional regulator NtrC"/>
    <property type="match status" value="1"/>
</dbReference>
<dbReference type="InterPro" id="IPR011006">
    <property type="entry name" value="CheY-like_superfamily"/>
</dbReference>
<dbReference type="CDD" id="cd00009">
    <property type="entry name" value="AAA"/>
    <property type="match status" value="1"/>
</dbReference>
<dbReference type="SUPFAM" id="SSF52172">
    <property type="entry name" value="CheY-like"/>
    <property type="match status" value="1"/>
</dbReference>
<dbReference type="PANTHER" id="PTHR32071">
    <property type="entry name" value="TRANSCRIPTIONAL REGULATORY PROTEIN"/>
    <property type="match status" value="1"/>
</dbReference>
<dbReference type="InterPro" id="IPR025944">
    <property type="entry name" value="Sigma_54_int_dom_CS"/>
</dbReference>
<accession>A0A5B8XQE8</accession>
<sequence length="454" mass="50498">MKRKLLLIEDDASLREVMSFRLAEEGWEVDLALDGVDGLSKYDADEHLLVITDLKMPKLNGVKVLEQILKQDPNAVIIVMTAYGNIDTAISAMRNGAFHYVEKPVNMPAFLALLDTASNHRQLRVENARFRANKHAIVASSPAMNEVLRLVDKVAENDASILILGESGTGKELVARAVHERSLRRLKPFIAVNCAAIPDDLLESTLFGHKRGAFTGANADADGKFRAATGGTLFLDEIGEMSPRLQAKLLRVLQEGEIDVVGSSTPESVDVRIVAATHQNLEEKIGDGTFRPDLFYRLNVIPIRVPPLRERREDIPVLARHFLRKHAPDNQFSISAELDRQLASADWPGNIRELENAVRRMMLLSDGDVLGELQTNTSLPNPTSNELPFVLPEEGLDLFQLEHDVILASLQKFDGNQSATARYLNIPRHVLLYRLEKNACENTDDPKFNVPEGE</sequence>
<dbReference type="PROSITE" id="PS00688">
    <property type="entry name" value="SIGMA54_INTERACT_3"/>
    <property type="match status" value="1"/>
</dbReference>
<dbReference type="InterPro" id="IPR009057">
    <property type="entry name" value="Homeodomain-like_sf"/>
</dbReference>
<dbReference type="Gene3D" id="1.10.8.60">
    <property type="match status" value="1"/>
</dbReference>
<evidence type="ECO:0000256" key="1">
    <source>
        <dbReference type="ARBA" id="ARBA00022741"/>
    </source>
</evidence>
<dbReference type="Gene3D" id="3.40.50.300">
    <property type="entry name" value="P-loop containing nucleotide triphosphate hydrolases"/>
    <property type="match status" value="1"/>
</dbReference>
<dbReference type="KEGG" id="bbae:FRD01_12900"/>
<keyword evidence="9" id="KW-1185">Reference proteome</keyword>
<dbReference type="InterPro" id="IPR058031">
    <property type="entry name" value="AAA_lid_NorR"/>
</dbReference>
<dbReference type="EMBL" id="CP042467">
    <property type="protein sequence ID" value="QED28112.1"/>
    <property type="molecule type" value="Genomic_DNA"/>
</dbReference>
<dbReference type="Gene3D" id="1.10.10.60">
    <property type="entry name" value="Homeodomain-like"/>
    <property type="match status" value="1"/>
</dbReference>
<dbReference type="InterPro" id="IPR027417">
    <property type="entry name" value="P-loop_NTPase"/>
</dbReference>
<keyword evidence="5" id="KW-0597">Phosphoprotein</keyword>
<dbReference type="Pfam" id="PF00158">
    <property type="entry name" value="Sigma54_activat"/>
    <property type="match status" value="1"/>
</dbReference>
<dbReference type="InterPro" id="IPR002078">
    <property type="entry name" value="Sigma_54_int"/>
</dbReference>
<dbReference type="Pfam" id="PF00072">
    <property type="entry name" value="Response_reg"/>
    <property type="match status" value="1"/>
</dbReference>
<name>A0A5B8XQE8_9DELT</name>
<evidence type="ECO:0000256" key="4">
    <source>
        <dbReference type="ARBA" id="ARBA00023163"/>
    </source>
</evidence>
<dbReference type="SUPFAM" id="SSF46689">
    <property type="entry name" value="Homeodomain-like"/>
    <property type="match status" value="1"/>
</dbReference>
<dbReference type="InterPro" id="IPR025662">
    <property type="entry name" value="Sigma_54_int_dom_ATP-bd_1"/>
</dbReference>
<evidence type="ECO:0000259" key="7">
    <source>
        <dbReference type="PROSITE" id="PS50110"/>
    </source>
</evidence>
<dbReference type="PANTHER" id="PTHR32071:SF113">
    <property type="entry name" value="ALGINATE BIOSYNTHESIS TRANSCRIPTIONAL REGULATORY PROTEIN ALGB"/>
    <property type="match status" value="1"/>
</dbReference>
<dbReference type="Pfam" id="PF25601">
    <property type="entry name" value="AAA_lid_14"/>
    <property type="match status" value="1"/>
</dbReference>
<dbReference type="InterPro" id="IPR001789">
    <property type="entry name" value="Sig_transdc_resp-reg_receiver"/>
</dbReference>
<gene>
    <name evidence="8" type="ORF">FRD01_12900</name>
</gene>
<dbReference type="OrthoDB" id="9814761at2"/>
<dbReference type="GO" id="GO:0006355">
    <property type="term" value="P:regulation of DNA-templated transcription"/>
    <property type="evidence" value="ECO:0007669"/>
    <property type="project" value="InterPro"/>
</dbReference>
<dbReference type="AlphaFoldDB" id="A0A5B8XQE8"/>
<evidence type="ECO:0000313" key="8">
    <source>
        <dbReference type="EMBL" id="QED28112.1"/>
    </source>
</evidence>
<dbReference type="PROSITE" id="PS50045">
    <property type="entry name" value="SIGMA54_INTERACT_4"/>
    <property type="match status" value="1"/>
</dbReference>
<reference evidence="8 9" key="1">
    <citation type="submission" date="2019-08" db="EMBL/GenBank/DDBJ databases">
        <authorList>
            <person name="Liang Q."/>
        </authorList>
    </citation>
    <scope>NUCLEOTIDE SEQUENCE [LARGE SCALE GENOMIC DNA]</scope>
    <source>
        <strain evidence="8 9">V1718</strain>
    </source>
</reference>
<dbReference type="SMART" id="SM00382">
    <property type="entry name" value="AAA"/>
    <property type="match status" value="1"/>
</dbReference>
<feature type="domain" description="Sigma-54 factor interaction" evidence="6">
    <location>
        <begin position="137"/>
        <end position="363"/>
    </location>
</feature>
<dbReference type="InterPro" id="IPR002197">
    <property type="entry name" value="HTH_Fis"/>
</dbReference>
<dbReference type="InterPro" id="IPR003593">
    <property type="entry name" value="AAA+_ATPase"/>
</dbReference>
<evidence type="ECO:0000256" key="2">
    <source>
        <dbReference type="ARBA" id="ARBA00022840"/>
    </source>
</evidence>
<evidence type="ECO:0000259" key="6">
    <source>
        <dbReference type="PROSITE" id="PS50045"/>
    </source>
</evidence>
<dbReference type="GO" id="GO:0005524">
    <property type="term" value="F:ATP binding"/>
    <property type="evidence" value="ECO:0007669"/>
    <property type="project" value="UniProtKB-KW"/>
</dbReference>